<name>A0A5B0DYZ0_9HYPH</name>
<dbReference type="OrthoDB" id="7675159at2"/>
<proteinExistence type="predicted"/>
<evidence type="ECO:0000313" key="3">
    <source>
        <dbReference type="Proteomes" id="UP000324738"/>
    </source>
</evidence>
<dbReference type="EMBL" id="VTWH01000002">
    <property type="protein sequence ID" value="KAA0971232.1"/>
    <property type="molecule type" value="Genomic_DNA"/>
</dbReference>
<accession>A0A5B0DYZ0</accession>
<dbReference type="AlphaFoldDB" id="A0A5B0DYZ0"/>
<evidence type="ECO:0000313" key="2">
    <source>
        <dbReference type="EMBL" id="KAA0971232.1"/>
    </source>
</evidence>
<evidence type="ECO:0000256" key="1">
    <source>
        <dbReference type="SAM" id="Phobius"/>
    </source>
</evidence>
<protein>
    <submittedName>
        <fullName evidence="2">AzlC family ABC transporter permease</fullName>
    </submittedName>
</protein>
<feature type="transmembrane region" description="Helical" evidence="1">
    <location>
        <begin position="6"/>
        <end position="26"/>
    </location>
</feature>
<feature type="transmembrane region" description="Helical" evidence="1">
    <location>
        <begin position="122"/>
        <end position="147"/>
    </location>
</feature>
<dbReference type="Pfam" id="PF03591">
    <property type="entry name" value="AzlC"/>
    <property type="match status" value="1"/>
</dbReference>
<keyword evidence="1" id="KW-0472">Membrane</keyword>
<comment type="caution">
    <text evidence="2">The sequence shown here is derived from an EMBL/GenBank/DDBJ whole genome shotgun (WGS) entry which is preliminary data.</text>
</comment>
<gene>
    <name evidence="2" type="ORF">FPY71_08320</name>
</gene>
<organism evidence="2 3">
    <name type="scientific">Aureimonas fodinaquatilis</name>
    <dbReference type="NCBI Taxonomy" id="2565783"/>
    <lineage>
        <taxon>Bacteria</taxon>
        <taxon>Pseudomonadati</taxon>
        <taxon>Pseudomonadota</taxon>
        <taxon>Alphaproteobacteria</taxon>
        <taxon>Hyphomicrobiales</taxon>
        <taxon>Aurantimonadaceae</taxon>
        <taxon>Aureimonas</taxon>
    </lineage>
</organism>
<sequence length="227" mass="24430">MSGIASVPAIILTISMIGFTGLAREAGLDWMQTTFMVFSIWALPAKIIIVGSIAAGLSLPAVALAVCLSSMRLMPMIVSLMPELRTPQTSKWKLIVLSHFIAITCWVFAMENLRYAPREKRLVFFAGFALTLNFLNLVVVASAFHLLGQFPPLVTASLAFLTPVYFLMSLFGSAREHAGKYGLFIGMALLPIAHWIAPDLDILVAGIAGGILAFAAGKMAEKRDSAA</sequence>
<feature type="transmembrane region" description="Helical" evidence="1">
    <location>
        <begin position="91"/>
        <end position="110"/>
    </location>
</feature>
<feature type="transmembrane region" description="Helical" evidence="1">
    <location>
        <begin position="153"/>
        <end position="171"/>
    </location>
</feature>
<feature type="transmembrane region" description="Helical" evidence="1">
    <location>
        <begin position="178"/>
        <end position="196"/>
    </location>
</feature>
<dbReference type="Proteomes" id="UP000324738">
    <property type="component" value="Unassembled WGS sequence"/>
</dbReference>
<feature type="transmembrane region" description="Helical" evidence="1">
    <location>
        <begin position="202"/>
        <end position="220"/>
    </location>
</feature>
<dbReference type="InterPro" id="IPR011606">
    <property type="entry name" value="Brnchd-chn_aa_trnsp_permease"/>
</dbReference>
<keyword evidence="1" id="KW-1133">Transmembrane helix</keyword>
<reference evidence="2 3" key="1">
    <citation type="submission" date="2019-08" db="EMBL/GenBank/DDBJ databases">
        <title>Aureimonas fodiniaquatilis sp. nov., isolated from a coal mine wastewater.</title>
        <authorList>
            <person name="Kim W."/>
        </authorList>
    </citation>
    <scope>NUCLEOTIDE SEQUENCE [LARGE SCALE GENOMIC DNA]</scope>
    <source>
        <strain evidence="2 3">CAU 1482</strain>
    </source>
</reference>
<keyword evidence="1" id="KW-0812">Transmembrane</keyword>
<keyword evidence="3" id="KW-1185">Reference proteome</keyword>